<keyword evidence="3" id="KW-0963">Cytoplasm</keyword>
<dbReference type="Gene3D" id="1.20.120.340">
    <property type="entry name" value="Flagellar protein FliS"/>
    <property type="match status" value="1"/>
</dbReference>
<comment type="caution">
    <text evidence="6">The sequence shown here is derived from an EMBL/GenBank/DDBJ whole genome shotgun (WGS) entry which is preliminary data.</text>
</comment>
<dbReference type="NCBIfam" id="TIGR00208">
    <property type="entry name" value="fliS"/>
    <property type="match status" value="1"/>
</dbReference>
<dbReference type="RefSeq" id="WP_009482027.1">
    <property type="nucleotide sequence ID" value="NZ_BAFE01000043.1"/>
</dbReference>
<protein>
    <submittedName>
        <fullName evidence="6">Flagellar protein FliS</fullName>
    </submittedName>
</protein>
<keyword evidence="7" id="KW-1185">Reference proteome</keyword>
<dbReference type="STRING" id="1089455.MOPEL_060_00460"/>
<reference evidence="6 7" key="1">
    <citation type="submission" date="2012-02" db="EMBL/GenBank/DDBJ databases">
        <title>Whole genome shotgun sequence of Mobilicoccus pelagius NBRC 104925.</title>
        <authorList>
            <person name="Yoshida Y."/>
            <person name="Hosoyama A."/>
            <person name="Tsuchikane K."/>
            <person name="Katsumata H."/>
            <person name="Yamazaki S."/>
            <person name="Fujita N."/>
        </authorList>
    </citation>
    <scope>NUCLEOTIDE SEQUENCE [LARGE SCALE GENOMIC DNA]</scope>
    <source>
        <strain evidence="6 7">NBRC 104925</strain>
    </source>
</reference>
<gene>
    <name evidence="6" type="primary">fliS</name>
    <name evidence="6" type="ORF">MOPEL_060_00460</name>
</gene>
<dbReference type="InterPro" id="IPR003713">
    <property type="entry name" value="FliS"/>
</dbReference>
<organism evidence="6 7">
    <name type="scientific">Mobilicoccus pelagius NBRC 104925</name>
    <dbReference type="NCBI Taxonomy" id="1089455"/>
    <lineage>
        <taxon>Bacteria</taxon>
        <taxon>Bacillati</taxon>
        <taxon>Actinomycetota</taxon>
        <taxon>Actinomycetes</taxon>
        <taxon>Micrococcales</taxon>
        <taxon>Dermatophilaceae</taxon>
        <taxon>Mobilicoccus</taxon>
    </lineage>
</organism>
<dbReference type="SUPFAM" id="SSF101116">
    <property type="entry name" value="Flagellar export chaperone FliS"/>
    <property type="match status" value="1"/>
</dbReference>
<evidence type="ECO:0000256" key="4">
    <source>
        <dbReference type="ARBA" id="ARBA00022795"/>
    </source>
</evidence>
<accession>H5UQX1</accession>
<dbReference type="Pfam" id="PF02561">
    <property type="entry name" value="FliS"/>
    <property type="match status" value="1"/>
</dbReference>
<evidence type="ECO:0000256" key="1">
    <source>
        <dbReference type="ARBA" id="ARBA00004514"/>
    </source>
</evidence>
<dbReference type="OrthoDB" id="3268516at2"/>
<keyword evidence="6" id="KW-0969">Cilium</keyword>
<keyword evidence="4" id="KW-1005">Bacterial flagellum biogenesis</keyword>
<dbReference type="AlphaFoldDB" id="H5UQX1"/>
<evidence type="ECO:0000256" key="5">
    <source>
        <dbReference type="ARBA" id="ARBA00023186"/>
    </source>
</evidence>
<dbReference type="GO" id="GO:0044780">
    <property type="term" value="P:bacterial-type flagellum assembly"/>
    <property type="evidence" value="ECO:0007669"/>
    <property type="project" value="InterPro"/>
</dbReference>
<keyword evidence="6" id="KW-0966">Cell projection</keyword>
<dbReference type="eggNOG" id="COG1516">
    <property type="taxonomic scope" value="Bacteria"/>
</dbReference>
<evidence type="ECO:0000256" key="2">
    <source>
        <dbReference type="ARBA" id="ARBA00008787"/>
    </source>
</evidence>
<evidence type="ECO:0000256" key="3">
    <source>
        <dbReference type="ARBA" id="ARBA00022490"/>
    </source>
</evidence>
<dbReference type="EMBL" id="BAFE01000043">
    <property type="protein sequence ID" value="GAB48129.1"/>
    <property type="molecule type" value="Genomic_DNA"/>
</dbReference>
<comment type="subcellular location">
    <subcellularLocation>
        <location evidence="1">Cytoplasm</location>
        <location evidence="1">Cytosol</location>
    </subcellularLocation>
</comment>
<dbReference type="PANTHER" id="PTHR34773:SF1">
    <property type="entry name" value="FLAGELLAR SECRETION CHAPERONE FLIS"/>
    <property type="match status" value="1"/>
</dbReference>
<dbReference type="InterPro" id="IPR036584">
    <property type="entry name" value="FliS_sf"/>
</dbReference>
<dbReference type="Proteomes" id="UP000004367">
    <property type="component" value="Unassembled WGS sequence"/>
</dbReference>
<keyword evidence="6" id="KW-0282">Flagellum</keyword>
<sequence>MTAQTHLRNRYAREAVTTASPAKLVTMLYDRLLKDLHDAEAGLGARDIQGTHNALTHAQEIVREFHSTLDTSVWAEGENLKRIYEWSLEMLLAANMEKNLQRVVDVREVLEPLSDAWHQVADQGHNGER</sequence>
<evidence type="ECO:0000313" key="6">
    <source>
        <dbReference type="EMBL" id="GAB48129.1"/>
    </source>
</evidence>
<dbReference type="GO" id="GO:0005829">
    <property type="term" value="C:cytosol"/>
    <property type="evidence" value="ECO:0007669"/>
    <property type="project" value="UniProtKB-SubCell"/>
</dbReference>
<dbReference type="PANTHER" id="PTHR34773">
    <property type="entry name" value="FLAGELLAR SECRETION CHAPERONE FLIS"/>
    <property type="match status" value="1"/>
</dbReference>
<name>H5UQX1_9MICO</name>
<evidence type="ECO:0000313" key="7">
    <source>
        <dbReference type="Proteomes" id="UP000004367"/>
    </source>
</evidence>
<keyword evidence="5" id="KW-0143">Chaperone</keyword>
<comment type="similarity">
    <text evidence="2">Belongs to the FliS family.</text>
</comment>
<proteinExistence type="inferred from homology"/>
<dbReference type="GO" id="GO:0071973">
    <property type="term" value="P:bacterial-type flagellum-dependent cell motility"/>
    <property type="evidence" value="ECO:0007669"/>
    <property type="project" value="TreeGrafter"/>
</dbReference>
<dbReference type="CDD" id="cd16098">
    <property type="entry name" value="FliS"/>
    <property type="match status" value="1"/>
</dbReference>